<dbReference type="GO" id="GO:0005886">
    <property type="term" value="C:plasma membrane"/>
    <property type="evidence" value="ECO:0000318"/>
    <property type="project" value="GO_Central"/>
</dbReference>
<feature type="region of interest" description="Disordered" evidence="3">
    <location>
        <begin position="121"/>
        <end position="148"/>
    </location>
</feature>
<dbReference type="Gene3D" id="2.30.30.40">
    <property type="entry name" value="SH3 Domains"/>
    <property type="match status" value="1"/>
</dbReference>
<dbReference type="InterPro" id="IPR001849">
    <property type="entry name" value="PH_domain"/>
</dbReference>
<dbReference type="Proteomes" id="UP000002195">
    <property type="component" value="Unassembled WGS sequence"/>
</dbReference>
<organism evidence="6 7">
    <name type="scientific">Dictyostelium discoideum</name>
    <name type="common">Social amoeba</name>
    <dbReference type="NCBI Taxonomy" id="44689"/>
    <lineage>
        <taxon>Eukaryota</taxon>
        <taxon>Amoebozoa</taxon>
        <taxon>Evosea</taxon>
        <taxon>Eumycetozoa</taxon>
        <taxon>Dictyostelia</taxon>
        <taxon>Dictyosteliales</taxon>
        <taxon>Dictyosteliaceae</taxon>
        <taxon>Dictyostelium</taxon>
    </lineage>
</organism>
<dbReference type="InterPro" id="IPR051707">
    <property type="entry name" value="PI-Interact_SigTrans_Reg"/>
</dbReference>
<proteinExistence type="predicted"/>
<gene>
    <name evidence="6" type="ORF">DDB_G0271108</name>
</gene>
<dbReference type="Pfam" id="PF00018">
    <property type="entry name" value="SH3_1"/>
    <property type="match status" value="1"/>
</dbReference>
<evidence type="ECO:0000256" key="2">
    <source>
        <dbReference type="PROSITE-ProRule" id="PRU00192"/>
    </source>
</evidence>
<evidence type="ECO:0000313" key="6">
    <source>
        <dbReference type="EMBL" id="EAL71886.1"/>
    </source>
</evidence>
<dbReference type="SUPFAM" id="SSF50044">
    <property type="entry name" value="SH3-domain"/>
    <property type="match status" value="1"/>
</dbReference>
<dbReference type="InParanoid" id="Q55BK2"/>
<dbReference type="GO" id="GO:0005829">
    <property type="term" value="C:cytosol"/>
    <property type="evidence" value="ECO:0007669"/>
    <property type="project" value="UniProtKB-ARBA"/>
</dbReference>
<dbReference type="GeneID" id="8617803"/>
<dbReference type="PROSITE" id="PS50002">
    <property type="entry name" value="SH3"/>
    <property type="match status" value="1"/>
</dbReference>
<dbReference type="SMART" id="SM00233">
    <property type="entry name" value="PH"/>
    <property type="match status" value="1"/>
</dbReference>
<sequence length="325" mass="37970">MSVILPSLQQQQQQQQIQQIEKQPNQFTGLPKGIALYNFFSTDEEELTLEEGDIIDIIEEADDGWWKGVKICGNIELNKEGICPYNYIKKLSTLDFYQLCEGKSPRLQYVHNILKLSQSKENNIQKQQQHQQHQQQQQEQEQEEEEQLHQKYQNYNGNQFKDSTHIIASLSDPLEKRGSGRNSDFLDQQMEEQREQDELLKLQREQIEERNKQNNSGGSGGITIRLNDIAKEGFLIKKGHIRRNWNVRWFQLKRNILTYSKTPNDIKLSGTIILSPESEIDIATNMKRTNCFQIKNQSFIFYCSSQSQSDMESWITALNTAKNVH</sequence>
<evidence type="ECO:0000256" key="1">
    <source>
        <dbReference type="ARBA" id="ARBA00022443"/>
    </source>
</evidence>
<feature type="domain" description="SH3" evidence="4">
    <location>
        <begin position="28"/>
        <end position="93"/>
    </location>
</feature>
<keyword evidence="1 2" id="KW-0728">SH3 domain</keyword>
<dbReference type="VEuPathDB" id="AmoebaDB:DDB_G0271108"/>
<dbReference type="STRING" id="44689.Q55BK2"/>
<reference evidence="6 7" key="1">
    <citation type="journal article" date="2005" name="Nature">
        <title>The genome of the social amoeba Dictyostelium discoideum.</title>
        <authorList>
            <consortium name="The Dictyostelium discoideum Sequencing Consortium"/>
            <person name="Eichinger L."/>
            <person name="Pachebat J.A."/>
            <person name="Glockner G."/>
            <person name="Rajandream M.A."/>
            <person name="Sucgang R."/>
            <person name="Berriman M."/>
            <person name="Song J."/>
            <person name="Olsen R."/>
            <person name="Szafranski K."/>
            <person name="Xu Q."/>
            <person name="Tunggal B."/>
            <person name="Kummerfeld S."/>
            <person name="Madera M."/>
            <person name="Konfortov B.A."/>
            <person name="Rivero F."/>
            <person name="Bankier A.T."/>
            <person name="Lehmann R."/>
            <person name="Hamlin N."/>
            <person name="Davies R."/>
            <person name="Gaudet P."/>
            <person name="Fey P."/>
            <person name="Pilcher K."/>
            <person name="Chen G."/>
            <person name="Saunders D."/>
            <person name="Sodergren E."/>
            <person name="Davis P."/>
            <person name="Kerhornou A."/>
            <person name="Nie X."/>
            <person name="Hall N."/>
            <person name="Anjard C."/>
            <person name="Hemphill L."/>
            <person name="Bason N."/>
            <person name="Farbrother P."/>
            <person name="Desany B."/>
            <person name="Just E."/>
            <person name="Morio T."/>
            <person name="Rost R."/>
            <person name="Churcher C."/>
            <person name="Cooper J."/>
            <person name="Haydock S."/>
            <person name="van Driessche N."/>
            <person name="Cronin A."/>
            <person name="Goodhead I."/>
            <person name="Muzny D."/>
            <person name="Mourier T."/>
            <person name="Pain A."/>
            <person name="Lu M."/>
            <person name="Harper D."/>
            <person name="Lindsay R."/>
            <person name="Hauser H."/>
            <person name="James K."/>
            <person name="Quiles M."/>
            <person name="Madan Babu M."/>
            <person name="Saito T."/>
            <person name="Buchrieser C."/>
            <person name="Wardroper A."/>
            <person name="Felder M."/>
            <person name="Thangavelu M."/>
            <person name="Johnson D."/>
            <person name="Knights A."/>
            <person name="Loulseged H."/>
            <person name="Mungall K."/>
            <person name="Oliver K."/>
            <person name="Price C."/>
            <person name="Quail M.A."/>
            <person name="Urushihara H."/>
            <person name="Hernandez J."/>
            <person name="Rabbinowitsch E."/>
            <person name="Steffen D."/>
            <person name="Sanders M."/>
            <person name="Ma J."/>
            <person name="Kohara Y."/>
            <person name="Sharp S."/>
            <person name="Simmonds M."/>
            <person name="Spiegler S."/>
            <person name="Tivey A."/>
            <person name="Sugano S."/>
            <person name="White B."/>
            <person name="Walker D."/>
            <person name="Woodward J."/>
            <person name="Winckler T."/>
            <person name="Tanaka Y."/>
            <person name="Shaulsky G."/>
            <person name="Schleicher M."/>
            <person name="Weinstock G."/>
            <person name="Rosenthal A."/>
            <person name="Cox E.C."/>
            <person name="Chisholm R.L."/>
            <person name="Gibbs R."/>
            <person name="Loomis W.F."/>
            <person name="Platzer M."/>
            <person name="Kay R.R."/>
            <person name="Williams J."/>
            <person name="Dear P.H."/>
            <person name="Noegel A.A."/>
            <person name="Barrell B."/>
            <person name="Kuspa A."/>
        </authorList>
    </citation>
    <scope>NUCLEOTIDE SEQUENCE [LARGE SCALE GENOMIC DNA]</scope>
    <source>
        <strain evidence="6 7">AX4</strain>
    </source>
</reference>
<dbReference type="PROSITE" id="PS50003">
    <property type="entry name" value="PH_DOMAIN"/>
    <property type="match status" value="1"/>
</dbReference>
<feature type="compositionally biased region" description="Low complexity" evidence="3">
    <location>
        <begin position="125"/>
        <end position="139"/>
    </location>
</feature>
<dbReference type="InterPro" id="IPR011993">
    <property type="entry name" value="PH-like_dom_sf"/>
</dbReference>
<dbReference type="OMA" id="RTNCFQI"/>
<dbReference type="EMBL" id="AAFI02000006">
    <property type="protein sequence ID" value="EAL71886.1"/>
    <property type="molecule type" value="Genomic_DNA"/>
</dbReference>
<dbReference type="PRINTS" id="PR00452">
    <property type="entry name" value="SH3DOMAIN"/>
</dbReference>
<dbReference type="InterPro" id="IPR036028">
    <property type="entry name" value="SH3-like_dom_sf"/>
</dbReference>
<dbReference type="InterPro" id="IPR001452">
    <property type="entry name" value="SH3_domain"/>
</dbReference>
<dbReference type="Gene3D" id="2.30.29.30">
    <property type="entry name" value="Pleckstrin-homology domain (PH domain)/Phosphotyrosine-binding domain (PTB)"/>
    <property type="match status" value="1"/>
</dbReference>
<keyword evidence="7" id="KW-1185">Reference proteome</keyword>
<dbReference type="GO" id="GO:0043325">
    <property type="term" value="F:phosphatidylinositol-3,4-bisphosphate binding"/>
    <property type="evidence" value="ECO:0000318"/>
    <property type="project" value="GO_Central"/>
</dbReference>
<comment type="caution">
    <text evidence="6">The sequence shown here is derived from an EMBL/GenBank/DDBJ whole genome shotgun (WGS) entry which is preliminary data.</text>
</comment>
<evidence type="ECO:0000256" key="3">
    <source>
        <dbReference type="SAM" id="MobiDB-lite"/>
    </source>
</evidence>
<feature type="domain" description="PH" evidence="5">
    <location>
        <begin position="228"/>
        <end position="323"/>
    </location>
</feature>
<dbReference type="GO" id="GO:0005547">
    <property type="term" value="F:phosphatidylinositol-3,4,5-trisphosphate binding"/>
    <property type="evidence" value="ECO:0007669"/>
    <property type="project" value="UniProtKB-ARBA"/>
</dbReference>
<dbReference type="SMART" id="SM00326">
    <property type="entry name" value="SH3"/>
    <property type="match status" value="1"/>
</dbReference>
<dbReference type="HOGENOM" id="CLU_856426_0_0_1"/>
<dbReference type="RefSeq" id="XP_645812.1">
    <property type="nucleotide sequence ID" value="XM_640720.1"/>
</dbReference>
<name>Q55BK2_DICDI</name>
<dbReference type="SMR" id="Q55BK2"/>
<dbReference type="dictyBase" id="DDB_G0271108"/>
<dbReference type="PANTHER" id="PTHR14336">
    <property type="entry name" value="TANDEM PH DOMAIN CONTAINING PROTEIN"/>
    <property type="match status" value="1"/>
</dbReference>
<dbReference type="PANTHER" id="PTHR14336:SF8">
    <property type="entry name" value="PROTEIN OPY1"/>
    <property type="match status" value="1"/>
</dbReference>
<dbReference type="FunFam" id="2.30.29.30:FF:000286">
    <property type="entry name" value="PH-protein kinase domain containing protein"/>
    <property type="match status" value="1"/>
</dbReference>
<dbReference type="SUPFAM" id="SSF50729">
    <property type="entry name" value="PH domain-like"/>
    <property type="match status" value="1"/>
</dbReference>
<dbReference type="AlphaFoldDB" id="Q55BK2"/>
<dbReference type="KEGG" id="ddi:DDB_G0271108"/>
<dbReference type="Pfam" id="PF00169">
    <property type="entry name" value="PH"/>
    <property type="match status" value="1"/>
</dbReference>
<evidence type="ECO:0000313" key="7">
    <source>
        <dbReference type="Proteomes" id="UP000002195"/>
    </source>
</evidence>
<dbReference type="eggNOG" id="ENOG502RCWK">
    <property type="taxonomic scope" value="Eukaryota"/>
</dbReference>
<protein>
    <submittedName>
        <fullName evidence="6">Uncharacterized protein</fullName>
    </submittedName>
</protein>
<accession>Q55BK2</accession>
<evidence type="ECO:0000259" key="4">
    <source>
        <dbReference type="PROSITE" id="PS50002"/>
    </source>
</evidence>
<dbReference type="GO" id="GO:0005543">
    <property type="term" value="F:phospholipid binding"/>
    <property type="evidence" value="ECO:0000318"/>
    <property type="project" value="GO_Central"/>
</dbReference>
<evidence type="ECO:0000259" key="5">
    <source>
        <dbReference type="PROSITE" id="PS50003"/>
    </source>
</evidence>
<dbReference type="PaxDb" id="44689-DDB0202904"/>